<dbReference type="EMBL" id="JAWJEJ010000001">
    <property type="protein sequence ID" value="MDV3456344.1"/>
    <property type="molecule type" value="Genomic_DNA"/>
</dbReference>
<protein>
    <submittedName>
        <fullName evidence="1">Uncharacterized protein</fullName>
    </submittedName>
</protein>
<gene>
    <name evidence="1" type="ORF">RZN05_05060</name>
</gene>
<evidence type="ECO:0000313" key="1">
    <source>
        <dbReference type="EMBL" id="MDV3456344.1"/>
    </source>
</evidence>
<evidence type="ECO:0000313" key="2">
    <source>
        <dbReference type="Proteomes" id="UP001273531"/>
    </source>
</evidence>
<organism evidence="1 2">
    <name type="scientific">Sphingomonas agrestis</name>
    <dbReference type="NCBI Taxonomy" id="3080540"/>
    <lineage>
        <taxon>Bacteria</taxon>
        <taxon>Pseudomonadati</taxon>
        <taxon>Pseudomonadota</taxon>
        <taxon>Alphaproteobacteria</taxon>
        <taxon>Sphingomonadales</taxon>
        <taxon>Sphingomonadaceae</taxon>
        <taxon>Sphingomonas</taxon>
    </lineage>
</organism>
<dbReference type="Proteomes" id="UP001273531">
    <property type="component" value="Unassembled WGS sequence"/>
</dbReference>
<dbReference type="RefSeq" id="WP_317225531.1">
    <property type="nucleotide sequence ID" value="NZ_JAWJEJ010000001.1"/>
</dbReference>
<name>A0ABU3Y4V5_9SPHN</name>
<sequence>MITTLIALAAATQSPPAAEVQYRSYDVATALKQGCKVQRVSVGGGRTEHAPIIRCRVDQLLASVSAPR</sequence>
<comment type="caution">
    <text evidence="1">The sequence shown here is derived from an EMBL/GenBank/DDBJ whole genome shotgun (WGS) entry which is preliminary data.</text>
</comment>
<proteinExistence type="predicted"/>
<reference evidence="1 2" key="1">
    <citation type="submission" date="2023-10" db="EMBL/GenBank/DDBJ databases">
        <title>Sphingomonas sp. HF-S4 16S ribosomal RNA gene Genome sequencing and assembly.</title>
        <authorList>
            <person name="Lee H."/>
        </authorList>
    </citation>
    <scope>NUCLEOTIDE SEQUENCE [LARGE SCALE GENOMIC DNA]</scope>
    <source>
        <strain evidence="1 2">HF-S4</strain>
    </source>
</reference>
<accession>A0ABU3Y4V5</accession>
<keyword evidence="2" id="KW-1185">Reference proteome</keyword>